<organism evidence="2 3">
    <name type="scientific">Caerostris extrusa</name>
    <name type="common">Bark spider</name>
    <name type="synonym">Caerostris bankana</name>
    <dbReference type="NCBI Taxonomy" id="172846"/>
    <lineage>
        <taxon>Eukaryota</taxon>
        <taxon>Metazoa</taxon>
        <taxon>Ecdysozoa</taxon>
        <taxon>Arthropoda</taxon>
        <taxon>Chelicerata</taxon>
        <taxon>Arachnida</taxon>
        <taxon>Araneae</taxon>
        <taxon>Araneomorphae</taxon>
        <taxon>Entelegynae</taxon>
        <taxon>Araneoidea</taxon>
        <taxon>Araneidae</taxon>
        <taxon>Caerostris</taxon>
    </lineage>
</organism>
<proteinExistence type="predicted"/>
<feature type="compositionally biased region" description="Low complexity" evidence="1">
    <location>
        <begin position="46"/>
        <end position="57"/>
    </location>
</feature>
<feature type="region of interest" description="Disordered" evidence="1">
    <location>
        <begin position="40"/>
        <end position="66"/>
    </location>
</feature>
<reference evidence="2 3" key="1">
    <citation type="submission" date="2021-06" db="EMBL/GenBank/DDBJ databases">
        <title>Caerostris extrusa draft genome.</title>
        <authorList>
            <person name="Kono N."/>
            <person name="Arakawa K."/>
        </authorList>
    </citation>
    <scope>NUCLEOTIDE SEQUENCE [LARGE SCALE GENOMIC DNA]</scope>
</reference>
<sequence>MKHGRRDFMQRTLRYPLPIQSFPYTPFHLLLQEEGSTAVLSGTRKSIASSPFSSPNSTGKEGLELE</sequence>
<comment type="caution">
    <text evidence="2">The sequence shown here is derived from an EMBL/GenBank/DDBJ whole genome shotgun (WGS) entry which is preliminary data.</text>
</comment>
<name>A0AAV4SNZ1_CAEEX</name>
<keyword evidence="3" id="KW-1185">Reference proteome</keyword>
<evidence type="ECO:0000313" key="2">
    <source>
        <dbReference type="EMBL" id="GIY34689.1"/>
    </source>
</evidence>
<dbReference type="AlphaFoldDB" id="A0AAV4SNZ1"/>
<protein>
    <submittedName>
        <fullName evidence="2">Uncharacterized protein</fullName>
    </submittedName>
</protein>
<evidence type="ECO:0000313" key="3">
    <source>
        <dbReference type="Proteomes" id="UP001054945"/>
    </source>
</evidence>
<dbReference type="EMBL" id="BPLR01009796">
    <property type="protein sequence ID" value="GIY34689.1"/>
    <property type="molecule type" value="Genomic_DNA"/>
</dbReference>
<gene>
    <name evidence="2" type="ORF">CEXT_679401</name>
</gene>
<accession>A0AAV4SNZ1</accession>
<dbReference type="Proteomes" id="UP001054945">
    <property type="component" value="Unassembled WGS sequence"/>
</dbReference>
<evidence type="ECO:0000256" key="1">
    <source>
        <dbReference type="SAM" id="MobiDB-lite"/>
    </source>
</evidence>